<organism evidence="1 2">
    <name type="scientific">Phaeosphaeria nodorum (strain SN15 / ATCC MYA-4574 / FGSC 10173)</name>
    <name type="common">Glume blotch fungus</name>
    <name type="synonym">Parastagonospora nodorum</name>
    <dbReference type="NCBI Taxonomy" id="321614"/>
    <lineage>
        <taxon>Eukaryota</taxon>
        <taxon>Fungi</taxon>
        <taxon>Dikarya</taxon>
        <taxon>Ascomycota</taxon>
        <taxon>Pezizomycotina</taxon>
        <taxon>Dothideomycetes</taxon>
        <taxon>Pleosporomycetidae</taxon>
        <taxon>Pleosporales</taxon>
        <taxon>Pleosporineae</taxon>
        <taxon>Phaeosphaeriaceae</taxon>
        <taxon>Parastagonospora</taxon>
    </lineage>
</organism>
<evidence type="ECO:0000313" key="1">
    <source>
        <dbReference type="EMBL" id="QRC94128.1"/>
    </source>
</evidence>
<gene>
    <name evidence="1" type="ORF">JI435_405210</name>
</gene>
<evidence type="ECO:0000313" key="2">
    <source>
        <dbReference type="Proteomes" id="UP000663193"/>
    </source>
</evidence>
<dbReference type="AlphaFoldDB" id="A0A7U2EY97"/>
<dbReference type="Proteomes" id="UP000663193">
    <property type="component" value="Chromosome 4"/>
</dbReference>
<name>A0A7U2EY97_PHANO</name>
<proteinExistence type="predicted"/>
<keyword evidence="2" id="KW-1185">Reference proteome</keyword>
<dbReference type="VEuPathDB" id="FungiDB:JI435_405210"/>
<sequence>MSWWWVVTDSHDDEAFMTGSLYGNLVSDSWKVKDARQLHVLSRWFCILGHILTIP</sequence>
<reference evidence="2" key="1">
    <citation type="journal article" date="2021" name="BMC Genomics">
        <title>Chromosome-level genome assembly and manually-curated proteome of model necrotroph Parastagonospora nodorum Sn15 reveals a genome-wide trove of candidate effector homologs, and redundancy of virulence-related functions within an accessory chromosome.</title>
        <authorList>
            <person name="Bertazzoni S."/>
            <person name="Jones D.A.B."/>
            <person name="Phan H.T."/>
            <person name="Tan K.-C."/>
            <person name="Hane J.K."/>
        </authorList>
    </citation>
    <scope>NUCLEOTIDE SEQUENCE [LARGE SCALE GENOMIC DNA]</scope>
    <source>
        <strain evidence="2">SN15 / ATCC MYA-4574 / FGSC 10173)</strain>
    </source>
</reference>
<accession>A0A7U2EY97</accession>
<protein>
    <submittedName>
        <fullName evidence="1">Uncharacterized protein</fullName>
    </submittedName>
</protein>
<dbReference type="EMBL" id="CP069026">
    <property type="protein sequence ID" value="QRC94128.1"/>
    <property type="molecule type" value="Genomic_DNA"/>
</dbReference>